<protein>
    <submittedName>
        <fullName evidence="1">Uncharacterized protein</fullName>
    </submittedName>
</protein>
<dbReference type="AlphaFoldDB" id="A0A430UM78"/>
<evidence type="ECO:0000313" key="2">
    <source>
        <dbReference type="Proteomes" id="UP000287173"/>
    </source>
</evidence>
<dbReference type="EMBL" id="PEMG01000430">
    <property type="protein sequence ID" value="RTI05577.1"/>
    <property type="molecule type" value="Genomic_DNA"/>
</dbReference>
<organism evidence="1 2">
    <name type="scientific">Thermus scotoductus</name>
    <dbReference type="NCBI Taxonomy" id="37636"/>
    <lineage>
        <taxon>Bacteria</taxon>
        <taxon>Thermotogati</taxon>
        <taxon>Deinococcota</taxon>
        <taxon>Deinococci</taxon>
        <taxon>Thermales</taxon>
        <taxon>Thermaceae</taxon>
        <taxon>Thermus</taxon>
    </lineage>
</organism>
<comment type="caution">
    <text evidence="1">The sequence shown here is derived from an EMBL/GenBank/DDBJ whole genome shotgun (WGS) entry which is preliminary data.</text>
</comment>
<evidence type="ECO:0000313" key="1">
    <source>
        <dbReference type="EMBL" id="RTI05577.1"/>
    </source>
</evidence>
<gene>
    <name evidence="1" type="ORF">CSW30_11255</name>
</gene>
<sequence>MLRLLESERDRADWDELAQSLEGRQEGMATLLVVEEGFPEAWLEALRKHLPPSLPRGEVLCSLRGGRRRT</sequence>
<dbReference type="Proteomes" id="UP000287173">
    <property type="component" value="Unassembled WGS sequence"/>
</dbReference>
<proteinExistence type="predicted"/>
<accession>A0A430UM78</accession>
<name>A0A430UM78_THESC</name>
<dbReference type="RefSeq" id="WP_126218753.1">
    <property type="nucleotide sequence ID" value="NZ_PELL01000411.1"/>
</dbReference>
<reference evidence="1 2" key="1">
    <citation type="journal article" date="2019" name="Extremophiles">
        <title>Biogeography of thermophiles and predominance of Thermus scotoductus in domestic water heaters.</title>
        <authorList>
            <person name="Wilpiszeski R.L."/>
            <person name="Zhang Z."/>
            <person name="House C.H."/>
        </authorList>
    </citation>
    <scope>NUCLEOTIDE SEQUENCE [LARGE SCALE GENOMIC DNA]</scope>
    <source>
        <strain evidence="1 2">17_S17</strain>
    </source>
</reference>